<organism evidence="1 2">
    <name type="scientific">Tanacetum coccineum</name>
    <dbReference type="NCBI Taxonomy" id="301880"/>
    <lineage>
        <taxon>Eukaryota</taxon>
        <taxon>Viridiplantae</taxon>
        <taxon>Streptophyta</taxon>
        <taxon>Embryophyta</taxon>
        <taxon>Tracheophyta</taxon>
        <taxon>Spermatophyta</taxon>
        <taxon>Magnoliopsida</taxon>
        <taxon>eudicotyledons</taxon>
        <taxon>Gunneridae</taxon>
        <taxon>Pentapetalae</taxon>
        <taxon>asterids</taxon>
        <taxon>campanulids</taxon>
        <taxon>Asterales</taxon>
        <taxon>Asteraceae</taxon>
        <taxon>Asteroideae</taxon>
        <taxon>Anthemideae</taxon>
        <taxon>Anthemidinae</taxon>
        <taxon>Tanacetum</taxon>
    </lineage>
</organism>
<sequence length="106" mass="12365">MKKLTLTSYTPYPSRKIRRICDCTSQETTKEQSSIRRIQETSICRIQDKEIKYSGIYQTWSLLQETPDTPYLTLSMRQNKKSINVGIKRLLSVVKVTAAGYGFYCW</sequence>
<proteinExistence type="predicted"/>
<accession>A0ABQ5HZB1</accession>
<evidence type="ECO:0000313" key="2">
    <source>
        <dbReference type="Proteomes" id="UP001151760"/>
    </source>
</evidence>
<keyword evidence="2" id="KW-1185">Reference proteome</keyword>
<comment type="caution">
    <text evidence="1">The sequence shown here is derived from an EMBL/GenBank/DDBJ whole genome shotgun (WGS) entry which is preliminary data.</text>
</comment>
<reference evidence="1" key="1">
    <citation type="journal article" date="2022" name="Int. J. Mol. Sci.">
        <title>Draft Genome of Tanacetum Coccineum: Genomic Comparison of Closely Related Tanacetum-Family Plants.</title>
        <authorList>
            <person name="Yamashiro T."/>
            <person name="Shiraishi A."/>
            <person name="Nakayama K."/>
            <person name="Satake H."/>
        </authorList>
    </citation>
    <scope>NUCLEOTIDE SEQUENCE</scope>
</reference>
<protein>
    <submittedName>
        <fullName evidence="1">Uncharacterized protein</fullName>
    </submittedName>
</protein>
<name>A0ABQ5HZB1_9ASTR</name>
<dbReference type="EMBL" id="BQNB010020144">
    <property type="protein sequence ID" value="GJT92801.1"/>
    <property type="molecule type" value="Genomic_DNA"/>
</dbReference>
<dbReference type="Proteomes" id="UP001151760">
    <property type="component" value="Unassembled WGS sequence"/>
</dbReference>
<evidence type="ECO:0000313" key="1">
    <source>
        <dbReference type="EMBL" id="GJT92801.1"/>
    </source>
</evidence>
<reference evidence="1" key="2">
    <citation type="submission" date="2022-01" db="EMBL/GenBank/DDBJ databases">
        <authorList>
            <person name="Yamashiro T."/>
            <person name="Shiraishi A."/>
            <person name="Satake H."/>
            <person name="Nakayama K."/>
        </authorList>
    </citation>
    <scope>NUCLEOTIDE SEQUENCE</scope>
</reference>
<gene>
    <name evidence="1" type="ORF">Tco_1081646</name>
</gene>